<dbReference type="AlphaFoldDB" id="A0A5D0NUX3"/>
<protein>
    <submittedName>
        <fullName evidence="1">Uncharacterized protein</fullName>
    </submittedName>
</protein>
<dbReference type="InterPro" id="IPR004991">
    <property type="entry name" value="Aerolysin-like"/>
</dbReference>
<dbReference type="EMBL" id="VSFG01000001">
    <property type="protein sequence ID" value="TYB48195.1"/>
    <property type="molecule type" value="Genomic_DNA"/>
</dbReference>
<gene>
    <name evidence="1" type="ORF">FXF69_02950</name>
</gene>
<organism evidence="1 2">
    <name type="scientific">Actinomadura chibensis</name>
    <dbReference type="NCBI Taxonomy" id="392828"/>
    <lineage>
        <taxon>Bacteria</taxon>
        <taxon>Bacillati</taxon>
        <taxon>Actinomycetota</taxon>
        <taxon>Actinomycetes</taxon>
        <taxon>Streptosporangiales</taxon>
        <taxon>Thermomonosporaceae</taxon>
        <taxon>Actinomadura</taxon>
    </lineage>
</organism>
<evidence type="ECO:0000313" key="1">
    <source>
        <dbReference type="EMBL" id="TYB48195.1"/>
    </source>
</evidence>
<reference evidence="1 2" key="1">
    <citation type="submission" date="2019-08" db="EMBL/GenBank/DDBJ databases">
        <title>Actinomadura sp. nov. CYP1-5 isolated from mountain soil.</title>
        <authorList>
            <person name="Songsumanus A."/>
            <person name="Kuncharoen N."/>
            <person name="Kudo T."/>
            <person name="Yuki M."/>
            <person name="Igarashi Y."/>
            <person name="Tanasupawat S."/>
        </authorList>
    </citation>
    <scope>NUCLEOTIDE SEQUENCE [LARGE SCALE GENOMIC DNA]</scope>
    <source>
        <strain evidence="1 2">JCM 14158</strain>
    </source>
</reference>
<evidence type="ECO:0000313" key="2">
    <source>
        <dbReference type="Proteomes" id="UP000323380"/>
    </source>
</evidence>
<name>A0A5D0NUX3_9ACTN</name>
<accession>A0A5D0NUX3</accession>
<comment type="caution">
    <text evidence="1">The sequence shown here is derived from an EMBL/GenBank/DDBJ whole genome shotgun (WGS) entry which is preliminary data.</text>
</comment>
<dbReference type="STRING" id="1220554.GCA_001552135_04215"/>
<dbReference type="SUPFAM" id="SSF56973">
    <property type="entry name" value="Aerolisin/ETX pore-forming domain"/>
    <property type="match status" value="1"/>
</dbReference>
<dbReference type="Proteomes" id="UP000323380">
    <property type="component" value="Unassembled WGS sequence"/>
</dbReference>
<dbReference type="Pfam" id="PF03318">
    <property type="entry name" value="ETX_MTX2"/>
    <property type="match status" value="1"/>
</dbReference>
<proteinExistence type="predicted"/>
<dbReference type="Gene3D" id="2.170.15.10">
    <property type="entry name" value="Proaerolysin, chain A, domain 3"/>
    <property type="match status" value="1"/>
</dbReference>
<keyword evidence="2" id="KW-1185">Reference proteome</keyword>
<sequence>MREGHLHRRPPRGGKEMDTYLLRILTDYQKLIDPTDIAGPPEEVARVEYGITRAQILGDVTLSPPVVTPSTDKDQIYSQQYTNNTSVEQSQTLKFTKTLTRTVTTTKTKSFEVGTEISFEAGLEGLGKMSGKVTVKAGKNTTNTETNSVSEMWGIDNPIKVPPRSTVEAVVYVQEGEISVDYECQARIYEGKCETPQIKLQEDQDVGFRLARLLAKYPDRRAYYGADLGNASTPDSPRYRLNGEQLVGRAKGTFTAKAGVSVHTIVNQLDPNKGRVLSSSAQLPFEVGPFPEKTPLAMAQAALSEHRHSSS</sequence>